<dbReference type="Pfam" id="PF12801">
    <property type="entry name" value="Fer4_5"/>
    <property type="match status" value="1"/>
</dbReference>
<feature type="region of interest" description="Disordered" evidence="7">
    <location>
        <begin position="441"/>
        <end position="463"/>
    </location>
</feature>
<keyword evidence="8" id="KW-1133">Transmembrane helix</keyword>
<dbReference type="EMBL" id="CBTK010000113">
    <property type="protein sequence ID" value="CDH44959.1"/>
    <property type="molecule type" value="Genomic_DNA"/>
</dbReference>
<keyword evidence="2" id="KW-0004">4Fe-4S</keyword>
<dbReference type="GO" id="GO:0046872">
    <property type="term" value="F:metal ion binding"/>
    <property type="evidence" value="ECO:0007669"/>
    <property type="project" value="UniProtKB-KW"/>
</dbReference>
<dbReference type="Pfam" id="PF13746">
    <property type="entry name" value="Fer4_18"/>
    <property type="match status" value="1"/>
</dbReference>
<organism evidence="10 11">
    <name type="scientific">Candidatus Contendobacter odensis Run_B_J11</name>
    <dbReference type="NCBI Taxonomy" id="1400861"/>
    <lineage>
        <taxon>Bacteria</taxon>
        <taxon>Pseudomonadati</taxon>
        <taxon>Pseudomonadota</taxon>
        <taxon>Gammaproteobacteria</taxon>
        <taxon>Candidatus Competibacteraceae</taxon>
        <taxon>Candidatus Contendibacter</taxon>
    </lineage>
</organism>
<evidence type="ECO:0000256" key="2">
    <source>
        <dbReference type="ARBA" id="ARBA00022485"/>
    </source>
</evidence>
<feature type="transmembrane region" description="Helical" evidence="8">
    <location>
        <begin position="192"/>
        <end position="212"/>
    </location>
</feature>
<evidence type="ECO:0000259" key="9">
    <source>
        <dbReference type="PROSITE" id="PS51379"/>
    </source>
</evidence>
<evidence type="ECO:0000256" key="5">
    <source>
        <dbReference type="ARBA" id="ARBA00023004"/>
    </source>
</evidence>
<dbReference type="Gene3D" id="1.10.1060.10">
    <property type="entry name" value="Alpha-helical ferredoxin"/>
    <property type="match status" value="1"/>
</dbReference>
<keyword evidence="8" id="KW-0472">Membrane</keyword>
<reference evidence="10 11" key="1">
    <citation type="journal article" date="2014" name="ISME J.">
        <title>Candidatus Competibacter-lineage genomes retrieved from metagenomes reveal functional metabolic diversity.</title>
        <authorList>
            <person name="McIlroy S.J."/>
            <person name="Albertsen M."/>
            <person name="Andresen E.K."/>
            <person name="Saunders A.M."/>
            <person name="Kristiansen R."/>
            <person name="Stokholm-Bjerregaard M."/>
            <person name="Nielsen K.L."/>
            <person name="Nielsen P.H."/>
        </authorList>
    </citation>
    <scope>NUCLEOTIDE SEQUENCE [LARGE SCALE GENOMIC DNA]</scope>
    <source>
        <strain evidence="10 11">Run_B_J11</strain>
    </source>
</reference>
<dbReference type="Gene3D" id="2.60.40.10">
    <property type="entry name" value="Immunoglobulins"/>
    <property type="match status" value="1"/>
</dbReference>
<keyword evidence="11" id="KW-1185">Reference proteome</keyword>
<dbReference type="InterPro" id="IPR013783">
    <property type="entry name" value="Ig-like_fold"/>
</dbReference>
<keyword evidence="3" id="KW-0479">Metal-binding</keyword>
<evidence type="ECO:0000256" key="3">
    <source>
        <dbReference type="ARBA" id="ARBA00022723"/>
    </source>
</evidence>
<evidence type="ECO:0000256" key="8">
    <source>
        <dbReference type="SAM" id="Phobius"/>
    </source>
</evidence>
<sequence length="492" mass="56073">MPTGWAMSEDSNPLYQKRIQIYPRSVKGRFRNLKTGLLALAYAVYFLLPWLRWERPNAPDQAVLYDLPGRHFYIFNLTIQVQDLFWLAGMLMIAAILLFFVTGLAGRVWCGYFCFQTLWTDLYMMIEHWVQGERPARMRLDKAPWNREKLIKKGMTYGLWLLAAFWTGLSFTLYWADAPTLVVDMLLGRAPHAAYFTTLFLTATTFVMAGLAREQVCTYMCPYARFQSAMFDHDTLIISYDERRGEGTQSRTKLGKGLKTRDERQTQGVGDCIDCGYCVQVCPVGIDIRNGLQYQCISCALCIDACDTIMDNLQWPRGLIRYTSEKALNGKKTQLLKPKTIGYGVILTAATAALIWSVVTRAPYNGTVEQIRQPLYTQLSDGGIRNSYEIKLNNKLTAPMTVGIRIEDLPGATLDMDGMERVVLEPQERLKLLARVQIPPVDAKDPESSGEHEKDEKDRNRRRTVTFIIEALEGITAKPIRQEVPFYVPDSD</sequence>
<dbReference type="InterPro" id="IPR017896">
    <property type="entry name" value="4Fe4S_Fe-S-bd"/>
</dbReference>
<keyword evidence="6" id="KW-0411">Iron-sulfur</keyword>
<comment type="caution">
    <text evidence="10">The sequence shown here is derived from an EMBL/GenBank/DDBJ whole genome shotgun (WGS) entry which is preliminary data.</text>
</comment>
<keyword evidence="4" id="KW-0249">Electron transport</keyword>
<dbReference type="PROSITE" id="PS00198">
    <property type="entry name" value="4FE4S_FER_1"/>
    <property type="match status" value="1"/>
</dbReference>
<dbReference type="PANTHER" id="PTHR30176">
    <property type="entry name" value="FERREDOXIN-TYPE PROTEIN NAPH"/>
    <property type="match status" value="1"/>
</dbReference>
<dbReference type="InterPro" id="IPR014116">
    <property type="entry name" value="Cyt_c_oxidase_cbb3_FixG"/>
</dbReference>
<dbReference type="AlphaFoldDB" id="A0A7U7GAN9"/>
<dbReference type="NCBIfam" id="TIGR02745">
    <property type="entry name" value="ccoG_rdxA_fixG"/>
    <property type="match status" value="1"/>
</dbReference>
<feature type="transmembrane region" description="Helical" evidence="8">
    <location>
        <begin position="84"/>
        <end position="115"/>
    </location>
</feature>
<evidence type="ECO:0000256" key="4">
    <source>
        <dbReference type="ARBA" id="ARBA00022982"/>
    </source>
</evidence>
<feature type="transmembrane region" description="Helical" evidence="8">
    <location>
        <begin position="33"/>
        <end position="51"/>
    </location>
</feature>
<dbReference type="GO" id="GO:0005886">
    <property type="term" value="C:plasma membrane"/>
    <property type="evidence" value="ECO:0007669"/>
    <property type="project" value="TreeGrafter"/>
</dbReference>
<dbReference type="SUPFAM" id="SSF54862">
    <property type="entry name" value="4Fe-4S ferredoxins"/>
    <property type="match status" value="1"/>
</dbReference>
<name>A0A7U7GAN9_9GAMM</name>
<evidence type="ECO:0000256" key="6">
    <source>
        <dbReference type="ARBA" id="ARBA00023014"/>
    </source>
</evidence>
<evidence type="ECO:0000256" key="1">
    <source>
        <dbReference type="ARBA" id="ARBA00022448"/>
    </source>
</evidence>
<evidence type="ECO:0000256" key="7">
    <source>
        <dbReference type="SAM" id="MobiDB-lite"/>
    </source>
</evidence>
<dbReference type="InterPro" id="IPR017900">
    <property type="entry name" value="4Fe4S_Fe_S_CS"/>
</dbReference>
<feature type="transmembrane region" description="Helical" evidence="8">
    <location>
        <begin position="157"/>
        <end position="176"/>
    </location>
</feature>
<protein>
    <submittedName>
        <fullName evidence="10">Iron-sulfur cluster-binding protein</fullName>
    </submittedName>
</protein>
<dbReference type="InterPro" id="IPR051684">
    <property type="entry name" value="Electron_Trans/Redox"/>
</dbReference>
<dbReference type="InterPro" id="IPR032879">
    <property type="entry name" value="FixG_C"/>
</dbReference>
<dbReference type="GO" id="GO:0051539">
    <property type="term" value="F:4 iron, 4 sulfur cluster binding"/>
    <property type="evidence" value="ECO:0007669"/>
    <property type="project" value="UniProtKB-KW"/>
</dbReference>
<feature type="transmembrane region" description="Helical" evidence="8">
    <location>
        <begin position="341"/>
        <end position="359"/>
    </location>
</feature>
<feature type="domain" description="4Fe-4S ferredoxin-type" evidence="9">
    <location>
        <begin position="263"/>
        <end position="291"/>
    </location>
</feature>
<dbReference type="PROSITE" id="PS51379">
    <property type="entry name" value="4FE4S_FER_2"/>
    <property type="match status" value="1"/>
</dbReference>
<accession>A0A7U7GAN9</accession>
<feature type="compositionally biased region" description="Basic and acidic residues" evidence="7">
    <location>
        <begin position="442"/>
        <end position="459"/>
    </location>
</feature>
<evidence type="ECO:0000313" key="10">
    <source>
        <dbReference type="EMBL" id="CDH44959.1"/>
    </source>
</evidence>
<dbReference type="PANTHER" id="PTHR30176:SF3">
    <property type="entry name" value="FERREDOXIN-TYPE PROTEIN NAPH"/>
    <property type="match status" value="1"/>
</dbReference>
<keyword evidence="5" id="KW-0408">Iron</keyword>
<keyword evidence="8" id="KW-0812">Transmembrane</keyword>
<evidence type="ECO:0000313" key="11">
    <source>
        <dbReference type="Proteomes" id="UP000019184"/>
    </source>
</evidence>
<dbReference type="InterPro" id="IPR009051">
    <property type="entry name" value="Helical_ferredxn"/>
</dbReference>
<keyword evidence="1" id="KW-0813">Transport</keyword>
<gene>
    <name evidence="10" type="ORF">BN874_200029</name>
</gene>
<dbReference type="Pfam" id="PF11614">
    <property type="entry name" value="FixG_C"/>
    <property type="match status" value="1"/>
</dbReference>
<dbReference type="Proteomes" id="UP000019184">
    <property type="component" value="Unassembled WGS sequence"/>
</dbReference>
<proteinExistence type="predicted"/>